<dbReference type="AlphaFoldDB" id="A0A239ABV3"/>
<evidence type="ECO:0000256" key="1">
    <source>
        <dbReference type="SAM" id="Phobius"/>
    </source>
</evidence>
<keyword evidence="1" id="KW-0472">Membrane</keyword>
<dbReference type="RefSeq" id="WP_089333952.1">
    <property type="nucleotide sequence ID" value="NZ_FZNS01000011.1"/>
</dbReference>
<accession>A0A239ABV3</accession>
<dbReference type="Proteomes" id="UP000198310">
    <property type="component" value="Unassembled WGS sequence"/>
</dbReference>
<evidence type="ECO:0000313" key="3">
    <source>
        <dbReference type="Proteomes" id="UP000198310"/>
    </source>
</evidence>
<name>A0A239ABV3_9BACT</name>
<organism evidence="2 3">
    <name type="scientific">Hymenobacter mucosus</name>
    <dbReference type="NCBI Taxonomy" id="1411120"/>
    <lineage>
        <taxon>Bacteria</taxon>
        <taxon>Pseudomonadati</taxon>
        <taxon>Bacteroidota</taxon>
        <taxon>Cytophagia</taxon>
        <taxon>Cytophagales</taxon>
        <taxon>Hymenobacteraceae</taxon>
        <taxon>Hymenobacter</taxon>
    </lineage>
</organism>
<reference evidence="3" key="1">
    <citation type="submission" date="2017-06" db="EMBL/GenBank/DDBJ databases">
        <authorList>
            <person name="Varghese N."/>
            <person name="Submissions S."/>
        </authorList>
    </citation>
    <scope>NUCLEOTIDE SEQUENCE [LARGE SCALE GENOMIC DNA]</scope>
    <source>
        <strain evidence="3">DSM 28041</strain>
    </source>
</reference>
<dbReference type="EMBL" id="FZNS01000011">
    <property type="protein sequence ID" value="SNR92872.1"/>
    <property type="molecule type" value="Genomic_DNA"/>
</dbReference>
<feature type="transmembrane region" description="Helical" evidence="1">
    <location>
        <begin position="36"/>
        <end position="54"/>
    </location>
</feature>
<sequence>MNSFFRWLPIWLVFVVFALLLWGISLLDLPEGAPRVLAFLVWFALFLGTWYTSYKAHKS</sequence>
<keyword evidence="3" id="KW-1185">Reference proteome</keyword>
<evidence type="ECO:0000313" key="2">
    <source>
        <dbReference type="EMBL" id="SNR92872.1"/>
    </source>
</evidence>
<keyword evidence="1" id="KW-1133">Transmembrane helix</keyword>
<feature type="transmembrane region" description="Helical" evidence="1">
    <location>
        <begin position="7"/>
        <end position="24"/>
    </location>
</feature>
<proteinExistence type="predicted"/>
<keyword evidence="1" id="KW-0812">Transmembrane</keyword>
<gene>
    <name evidence="2" type="ORF">SAMN06269173_111126</name>
</gene>
<protein>
    <submittedName>
        <fullName evidence="2">Uncharacterized protein</fullName>
    </submittedName>
</protein>